<feature type="region of interest" description="Disordered" evidence="1">
    <location>
        <begin position="121"/>
        <end position="199"/>
    </location>
</feature>
<reference evidence="2" key="2">
    <citation type="submission" date="2021-12" db="EMBL/GenBank/DDBJ databases">
        <title>Resequencing data analysis of finger millet.</title>
        <authorList>
            <person name="Hatakeyama M."/>
            <person name="Aluri S."/>
            <person name="Balachadran M.T."/>
            <person name="Sivarajan S.R."/>
            <person name="Poveda L."/>
            <person name="Shimizu-Inatsugi R."/>
            <person name="Schlapbach R."/>
            <person name="Sreeman S.M."/>
            <person name="Shimizu K.K."/>
        </authorList>
    </citation>
    <scope>NUCLEOTIDE SEQUENCE</scope>
</reference>
<evidence type="ECO:0000313" key="3">
    <source>
        <dbReference type="Proteomes" id="UP001054889"/>
    </source>
</evidence>
<reference evidence="2" key="1">
    <citation type="journal article" date="2018" name="DNA Res.">
        <title>Multiple hybrid de novo genome assembly of finger millet, an orphan allotetraploid crop.</title>
        <authorList>
            <person name="Hatakeyama M."/>
            <person name="Aluri S."/>
            <person name="Balachadran M.T."/>
            <person name="Sivarajan S.R."/>
            <person name="Patrignani A."/>
            <person name="Gruter S."/>
            <person name="Poveda L."/>
            <person name="Shimizu-Inatsugi R."/>
            <person name="Baeten J."/>
            <person name="Francoijs K.J."/>
            <person name="Nataraja K.N."/>
            <person name="Reddy Y.A.N."/>
            <person name="Phadnis S."/>
            <person name="Ravikumar R.L."/>
            <person name="Schlapbach R."/>
            <person name="Sreeman S.M."/>
            <person name="Shimizu K.K."/>
        </authorList>
    </citation>
    <scope>NUCLEOTIDE SEQUENCE</scope>
</reference>
<proteinExistence type="predicted"/>
<dbReference type="Proteomes" id="UP001054889">
    <property type="component" value="Unassembled WGS sequence"/>
</dbReference>
<dbReference type="PANTHER" id="PTHR47853">
    <property type="entry name" value="EXPRESSED PROTEIN"/>
    <property type="match status" value="1"/>
</dbReference>
<organism evidence="2 3">
    <name type="scientific">Eleusine coracana subsp. coracana</name>
    <dbReference type="NCBI Taxonomy" id="191504"/>
    <lineage>
        <taxon>Eukaryota</taxon>
        <taxon>Viridiplantae</taxon>
        <taxon>Streptophyta</taxon>
        <taxon>Embryophyta</taxon>
        <taxon>Tracheophyta</taxon>
        <taxon>Spermatophyta</taxon>
        <taxon>Magnoliopsida</taxon>
        <taxon>Liliopsida</taxon>
        <taxon>Poales</taxon>
        <taxon>Poaceae</taxon>
        <taxon>PACMAD clade</taxon>
        <taxon>Chloridoideae</taxon>
        <taxon>Cynodonteae</taxon>
        <taxon>Eleusininae</taxon>
        <taxon>Eleusine</taxon>
    </lineage>
</organism>
<keyword evidence="3" id="KW-1185">Reference proteome</keyword>
<sequence>MASRWARSLTSLEHIDAAIEAADPSVSRDEFRRLRAEIVEMLCAGRSHHGSESERVRGLARDIISGWKASVEGHIARMNAAMAKLDALSSQPCENAPKKDIRREHKKTAPLVKMMYNKERQENRTTKANGKAARVEEPLPKKKRAPVATKTTKPTAKTPAAVVAKGCGGDNADGNTKRKLQQGYQEAAEAKRQRKIPVI</sequence>
<feature type="compositionally biased region" description="Low complexity" evidence="1">
    <location>
        <begin position="146"/>
        <end position="165"/>
    </location>
</feature>
<name>A0AAV5CHB4_ELECO</name>
<dbReference type="PANTHER" id="PTHR47853:SF1">
    <property type="entry name" value="EXPRESSED PROTEIN"/>
    <property type="match status" value="1"/>
</dbReference>
<comment type="caution">
    <text evidence="2">The sequence shown here is derived from an EMBL/GenBank/DDBJ whole genome shotgun (WGS) entry which is preliminary data.</text>
</comment>
<dbReference type="AlphaFoldDB" id="A0AAV5CHB4"/>
<accession>A0AAV5CHB4</accession>
<evidence type="ECO:0000313" key="2">
    <source>
        <dbReference type="EMBL" id="GJM97544.1"/>
    </source>
</evidence>
<dbReference type="EMBL" id="BQKI01000007">
    <property type="protein sequence ID" value="GJM97544.1"/>
    <property type="molecule type" value="Genomic_DNA"/>
</dbReference>
<protein>
    <recommendedName>
        <fullName evidence="4">TFIIS N-terminal domain-containing protein</fullName>
    </recommendedName>
</protein>
<evidence type="ECO:0000256" key="1">
    <source>
        <dbReference type="SAM" id="MobiDB-lite"/>
    </source>
</evidence>
<gene>
    <name evidence="2" type="primary">ga14477</name>
    <name evidence="2" type="ORF">PR202_ga14477</name>
</gene>
<evidence type="ECO:0008006" key="4">
    <source>
        <dbReference type="Google" id="ProtNLM"/>
    </source>
</evidence>